<organism evidence="9 10">
    <name type="scientific">Liparis tanakae</name>
    <name type="common">Tanaka's snailfish</name>
    <dbReference type="NCBI Taxonomy" id="230148"/>
    <lineage>
        <taxon>Eukaryota</taxon>
        <taxon>Metazoa</taxon>
        <taxon>Chordata</taxon>
        <taxon>Craniata</taxon>
        <taxon>Vertebrata</taxon>
        <taxon>Euteleostomi</taxon>
        <taxon>Actinopterygii</taxon>
        <taxon>Neopterygii</taxon>
        <taxon>Teleostei</taxon>
        <taxon>Neoteleostei</taxon>
        <taxon>Acanthomorphata</taxon>
        <taxon>Eupercaria</taxon>
        <taxon>Perciformes</taxon>
        <taxon>Cottioidei</taxon>
        <taxon>Cottales</taxon>
        <taxon>Liparidae</taxon>
        <taxon>Liparis</taxon>
    </lineage>
</organism>
<keyword evidence="6" id="KW-0067">ATP-binding</keyword>
<dbReference type="GO" id="GO:0005737">
    <property type="term" value="C:cytoplasm"/>
    <property type="evidence" value="ECO:0007669"/>
    <property type="project" value="TreeGrafter"/>
</dbReference>
<dbReference type="SUPFAM" id="SSF56112">
    <property type="entry name" value="Protein kinase-like (PK-like)"/>
    <property type="match status" value="1"/>
</dbReference>
<name>A0A4Z2G441_9TELE</name>
<dbReference type="InterPro" id="IPR011009">
    <property type="entry name" value="Kinase-like_dom_sf"/>
</dbReference>
<sequence length="519" mass="58866">MSDILGARRSSPPFLGTSHAYLGLGGYLLFRLDPTPPELCSRLTLLQWADNAEEGTRAWLLRRVVSTGFTIFSNFREPIKASRRPAMEKMKRIKKRLSLTLRSSQSVDESLSELAEQMTVEDGGTKDNEPFMRNGRPPTSHSMHSFLHQYTGSFKKPPLRRPHSVIGGTLGSFMAMPRNGSRLDIVHENLKMGSDGESDQASGTSSDEVQSPTGVCLRTRLHRRISMESEIGFGKLETYIKLDKLGEGTYATVFKGRSKLTDNLDLKHANIVTLHDIIHTEKSLTLVFEYLDKDLKQYMDDCGNIMSMHNVKVFLYQILRGLSYCHKRKVLHRDLKPQNLLINEKGELKLADFGLARAKSVPTKTYSNEVVTLWYRPPDVLLGSSEYSTQIDMWGVGCIFYEMAAGRPLFPGSTVEDELHLIFRLLGTPTEDNWPGIYSIDEFKSYKFPKYKPQPLINHAPRLDGDGIELLLAFLRVSLRFLHNTQNAVHSKLILRIQEEDFSRRGNETFPLPAARDEN</sequence>
<dbReference type="Pfam" id="PF00069">
    <property type="entry name" value="Pkinase"/>
    <property type="match status" value="1"/>
</dbReference>
<evidence type="ECO:0000256" key="5">
    <source>
        <dbReference type="ARBA" id="ARBA00022777"/>
    </source>
</evidence>
<feature type="compositionally biased region" description="Polar residues" evidence="7">
    <location>
        <begin position="199"/>
        <end position="213"/>
    </location>
</feature>
<gene>
    <name evidence="9" type="primary">CDK17</name>
    <name evidence="9" type="ORF">EYF80_042255</name>
</gene>
<accession>A0A4Z2G441</accession>
<keyword evidence="4" id="KW-0547">Nucleotide-binding</keyword>
<dbReference type="GO" id="GO:0005524">
    <property type="term" value="F:ATP binding"/>
    <property type="evidence" value="ECO:0007669"/>
    <property type="project" value="UniProtKB-KW"/>
</dbReference>
<dbReference type="InterPro" id="IPR050108">
    <property type="entry name" value="CDK"/>
</dbReference>
<comment type="similarity">
    <text evidence="1">Belongs to the protein kinase superfamily. CMGC Ser/Thr protein kinase family. CDC2/CDKX subfamily.</text>
</comment>
<reference evidence="9 10" key="1">
    <citation type="submission" date="2019-03" db="EMBL/GenBank/DDBJ databases">
        <title>First draft genome of Liparis tanakae, snailfish: a comprehensive survey of snailfish specific genes.</title>
        <authorList>
            <person name="Kim W."/>
            <person name="Song I."/>
            <person name="Jeong J.-H."/>
            <person name="Kim D."/>
            <person name="Kim S."/>
            <person name="Ryu S."/>
            <person name="Song J.Y."/>
            <person name="Lee S.K."/>
        </authorList>
    </citation>
    <scope>NUCLEOTIDE SEQUENCE [LARGE SCALE GENOMIC DNA]</scope>
    <source>
        <tissue evidence="9">Muscle</tissue>
    </source>
</reference>
<evidence type="ECO:0000256" key="1">
    <source>
        <dbReference type="ARBA" id="ARBA00006485"/>
    </source>
</evidence>
<dbReference type="InterPro" id="IPR000719">
    <property type="entry name" value="Prot_kinase_dom"/>
</dbReference>
<evidence type="ECO:0000313" key="9">
    <source>
        <dbReference type="EMBL" id="TNN47534.1"/>
    </source>
</evidence>
<dbReference type="AlphaFoldDB" id="A0A4Z2G441"/>
<evidence type="ECO:0000313" key="10">
    <source>
        <dbReference type="Proteomes" id="UP000314294"/>
    </source>
</evidence>
<protein>
    <submittedName>
        <fullName evidence="9">Cyclin-dependent kinase 17</fullName>
    </submittedName>
</protein>
<dbReference type="Gene3D" id="1.10.510.10">
    <property type="entry name" value="Transferase(Phosphotransferase) domain 1"/>
    <property type="match status" value="1"/>
</dbReference>
<evidence type="ECO:0000256" key="6">
    <source>
        <dbReference type="ARBA" id="ARBA00022840"/>
    </source>
</evidence>
<keyword evidence="10" id="KW-1185">Reference proteome</keyword>
<dbReference type="Proteomes" id="UP000314294">
    <property type="component" value="Unassembled WGS sequence"/>
</dbReference>
<keyword evidence="3" id="KW-0808">Transferase</keyword>
<dbReference type="PROSITE" id="PS50011">
    <property type="entry name" value="PROTEIN_KINASE_DOM"/>
    <property type="match status" value="1"/>
</dbReference>
<dbReference type="FunFam" id="1.10.510.10:FF:000061">
    <property type="entry name" value="Putative cyclin-dependent kinase 17"/>
    <property type="match status" value="1"/>
</dbReference>
<keyword evidence="2" id="KW-0723">Serine/threonine-protein kinase</keyword>
<feature type="region of interest" description="Disordered" evidence="7">
    <location>
        <begin position="192"/>
        <end position="213"/>
    </location>
</feature>
<dbReference type="SMART" id="SM00220">
    <property type="entry name" value="S_TKc"/>
    <property type="match status" value="1"/>
</dbReference>
<dbReference type="PANTHER" id="PTHR24056">
    <property type="entry name" value="CELL DIVISION PROTEIN KINASE"/>
    <property type="match status" value="1"/>
</dbReference>
<dbReference type="GO" id="GO:0004693">
    <property type="term" value="F:cyclin-dependent protein serine/threonine kinase activity"/>
    <property type="evidence" value="ECO:0007669"/>
    <property type="project" value="TreeGrafter"/>
</dbReference>
<comment type="caution">
    <text evidence="9">The sequence shown here is derived from an EMBL/GenBank/DDBJ whole genome shotgun (WGS) entry which is preliminary data.</text>
</comment>
<evidence type="ECO:0000259" key="8">
    <source>
        <dbReference type="PROSITE" id="PS50011"/>
    </source>
</evidence>
<evidence type="ECO:0000256" key="4">
    <source>
        <dbReference type="ARBA" id="ARBA00022741"/>
    </source>
</evidence>
<keyword evidence="5 9" id="KW-0418">Kinase</keyword>
<dbReference type="EMBL" id="SRLO01000738">
    <property type="protein sequence ID" value="TNN47534.1"/>
    <property type="molecule type" value="Genomic_DNA"/>
</dbReference>
<dbReference type="OrthoDB" id="1732493at2759"/>
<feature type="domain" description="Protein kinase" evidence="8">
    <location>
        <begin position="184"/>
        <end position="493"/>
    </location>
</feature>
<evidence type="ECO:0000256" key="7">
    <source>
        <dbReference type="SAM" id="MobiDB-lite"/>
    </source>
</evidence>
<proteinExistence type="inferred from homology"/>
<dbReference type="GO" id="GO:0005634">
    <property type="term" value="C:nucleus"/>
    <property type="evidence" value="ECO:0007669"/>
    <property type="project" value="TreeGrafter"/>
</dbReference>
<dbReference type="PROSITE" id="PS00108">
    <property type="entry name" value="PROTEIN_KINASE_ST"/>
    <property type="match status" value="1"/>
</dbReference>
<evidence type="ECO:0000256" key="2">
    <source>
        <dbReference type="ARBA" id="ARBA00022527"/>
    </source>
</evidence>
<evidence type="ECO:0000256" key="3">
    <source>
        <dbReference type="ARBA" id="ARBA00022679"/>
    </source>
</evidence>
<dbReference type="PANTHER" id="PTHR24056:SF128">
    <property type="entry name" value="CYCLIN-DEPENDENT KINASE 17"/>
    <property type="match status" value="1"/>
</dbReference>
<dbReference type="Gene3D" id="3.30.200.20">
    <property type="entry name" value="Phosphorylase Kinase, domain 1"/>
    <property type="match status" value="2"/>
</dbReference>
<dbReference type="InterPro" id="IPR008271">
    <property type="entry name" value="Ser/Thr_kinase_AS"/>
</dbReference>